<evidence type="ECO:0000313" key="2">
    <source>
        <dbReference type="Proteomes" id="UP000838100"/>
    </source>
</evidence>
<gene>
    <name evidence="1" type="ORF">SIN8267_02180</name>
</gene>
<evidence type="ECO:0000313" key="1">
    <source>
        <dbReference type="EMBL" id="CAH0992065.1"/>
    </source>
</evidence>
<keyword evidence="2" id="KW-1185">Reference proteome</keyword>
<protein>
    <submittedName>
        <fullName evidence="1">Uncharacterized protein</fullName>
    </submittedName>
</protein>
<comment type="caution">
    <text evidence="1">The sequence shown here is derived from an EMBL/GenBank/DDBJ whole genome shotgun (WGS) entry which is preliminary data.</text>
</comment>
<name>A0ABM9AFT0_9GAMM</name>
<proteinExistence type="predicted"/>
<dbReference type="RefSeq" id="WP_237444761.1">
    <property type="nucleotide sequence ID" value="NZ_CAKLPX010000002.1"/>
</dbReference>
<reference evidence="1" key="1">
    <citation type="submission" date="2021-12" db="EMBL/GenBank/DDBJ databases">
        <authorList>
            <person name="Rodrigo-Torres L."/>
            <person name="Arahal R. D."/>
            <person name="Lucena T."/>
        </authorList>
    </citation>
    <scope>NUCLEOTIDE SEQUENCE</scope>
    <source>
        <strain evidence="1">CECT 8267</strain>
    </source>
</reference>
<accession>A0ABM9AFT0</accession>
<organism evidence="1 2">
    <name type="scientific">Sinobacterium norvegicum</name>
    <dbReference type="NCBI Taxonomy" id="1641715"/>
    <lineage>
        <taxon>Bacteria</taxon>
        <taxon>Pseudomonadati</taxon>
        <taxon>Pseudomonadota</taxon>
        <taxon>Gammaproteobacteria</taxon>
        <taxon>Cellvibrionales</taxon>
        <taxon>Spongiibacteraceae</taxon>
        <taxon>Sinobacterium</taxon>
    </lineage>
</organism>
<sequence length="127" mass="14607">MSSIDRSQLLTKRIIIGLRYYDFEKQNLLQQKLLYGVVVKVMEEDGIVVELAPKSEPFTLPSDISSWHPAPSGSFVVDELDDDVVDPDYLVRWDIVRGEQSNDKGEHEWWQWQAISEAPTIDVETSQ</sequence>
<dbReference type="EMBL" id="CAKLPX010000002">
    <property type="protein sequence ID" value="CAH0992065.1"/>
    <property type="molecule type" value="Genomic_DNA"/>
</dbReference>
<dbReference type="Proteomes" id="UP000838100">
    <property type="component" value="Unassembled WGS sequence"/>
</dbReference>